<evidence type="ECO:0000259" key="3">
    <source>
        <dbReference type="SMART" id="SM00849"/>
    </source>
</evidence>
<organism evidence="4 5">
    <name type="scientific">Duganella guangzhouensis</name>
    <dbReference type="NCBI Taxonomy" id="2666084"/>
    <lineage>
        <taxon>Bacteria</taxon>
        <taxon>Pseudomonadati</taxon>
        <taxon>Pseudomonadota</taxon>
        <taxon>Betaproteobacteria</taxon>
        <taxon>Burkholderiales</taxon>
        <taxon>Oxalobacteraceae</taxon>
        <taxon>Telluria group</taxon>
        <taxon>Duganella</taxon>
    </lineage>
</organism>
<dbReference type="PANTHER" id="PTHR46018">
    <property type="entry name" value="ZINC PHOSPHODIESTERASE ELAC PROTEIN 1"/>
    <property type="match status" value="1"/>
</dbReference>
<keyword evidence="1 4" id="KW-0378">Hydrolase</keyword>
<keyword evidence="5" id="KW-1185">Reference proteome</keyword>
<evidence type="ECO:0000313" key="4">
    <source>
        <dbReference type="EMBL" id="MRW88537.1"/>
    </source>
</evidence>
<dbReference type="Pfam" id="PF12706">
    <property type="entry name" value="Lactamase_B_2"/>
    <property type="match status" value="1"/>
</dbReference>
<keyword evidence="2" id="KW-0732">Signal</keyword>
<dbReference type="GO" id="GO:0042781">
    <property type="term" value="F:3'-tRNA processing endoribonuclease activity"/>
    <property type="evidence" value="ECO:0007669"/>
    <property type="project" value="TreeGrafter"/>
</dbReference>
<dbReference type="InterPro" id="IPR036866">
    <property type="entry name" value="RibonucZ/Hydroxyglut_hydro"/>
</dbReference>
<dbReference type="Proteomes" id="UP000433309">
    <property type="component" value="Unassembled WGS sequence"/>
</dbReference>
<evidence type="ECO:0000256" key="1">
    <source>
        <dbReference type="ARBA" id="ARBA00022801"/>
    </source>
</evidence>
<dbReference type="SUPFAM" id="SSF56281">
    <property type="entry name" value="Metallo-hydrolase/oxidoreductase"/>
    <property type="match status" value="1"/>
</dbReference>
<dbReference type="EMBL" id="WKJK01000001">
    <property type="protein sequence ID" value="MRW88537.1"/>
    <property type="molecule type" value="Genomic_DNA"/>
</dbReference>
<protein>
    <submittedName>
        <fullName evidence="4">MBL fold metallo-hydrolase</fullName>
    </submittedName>
</protein>
<sequence length="316" mass="34316">MKRMIFALLLAASSLSSVASEFVTLGTGGGPVMRGKRSEPANAVVVGRDVYLFDTGAGTERQLLAAGLALPRVRAIFISHHHIDHNADLGQLLASRWIFNHVQPLPLVGPPGTREMWAGLSAAFHPVELAPIGGPRRPELAATVQARDLASDMDTPTEIYKDEQIRVLAVTNTHYHFDPQSAEARFSRSYSFRIEAPDRSYVYTGDTGPSKNVEQLAKGADVLISEVIDLDAVGRLLKGLPNYPPAMLSSMLRHMEEDHLTPAEVGKLAASAGVRQVVLTHLSPGMDDETDLSGYSRGIQLIYQGPVHVARDLDRN</sequence>
<comment type="caution">
    <text evidence="4">The sequence shown here is derived from an EMBL/GenBank/DDBJ whole genome shotgun (WGS) entry which is preliminary data.</text>
</comment>
<dbReference type="CDD" id="cd07719">
    <property type="entry name" value="arylsulfatase_AtsA-like_MBL-fold"/>
    <property type="match status" value="1"/>
</dbReference>
<dbReference type="SMART" id="SM00849">
    <property type="entry name" value="Lactamase_B"/>
    <property type="match status" value="1"/>
</dbReference>
<feature type="chain" id="PRO_5026272504" evidence="2">
    <location>
        <begin position="20"/>
        <end position="316"/>
    </location>
</feature>
<dbReference type="RefSeq" id="WP_154372201.1">
    <property type="nucleotide sequence ID" value="NZ_WKJK01000001.1"/>
</dbReference>
<dbReference type="InterPro" id="IPR001279">
    <property type="entry name" value="Metallo-B-lactamas"/>
</dbReference>
<dbReference type="InterPro" id="IPR044094">
    <property type="entry name" value="AtsA-like_MBL-fold"/>
</dbReference>
<gene>
    <name evidence="4" type="ORF">GJ699_00900</name>
</gene>
<evidence type="ECO:0000313" key="5">
    <source>
        <dbReference type="Proteomes" id="UP000433309"/>
    </source>
</evidence>
<feature type="domain" description="Metallo-beta-lactamase" evidence="3">
    <location>
        <begin position="40"/>
        <end position="251"/>
    </location>
</feature>
<dbReference type="Gene3D" id="3.60.15.10">
    <property type="entry name" value="Ribonuclease Z/Hydroxyacylglutathione hydrolase-like"/>
    <property type="match status" value="1"/>
</dbReference>
<name>A0A6I2KTZ7_9BURK</name>
<evidence type="ECO:0000256" key="2">
    <source>
        <dbReference type="SAM" id="SignalP"/>
    </source>
</evidence>
<dbReference type="AlphaFoldDB" id="A0A6I2KTZ7"/>
<proteinExistence type="predicted"/>
<reference evidence="4 5" key="1">
    <citation type="submission" date="2019-11" db="EMBL/GenBank/DDBJ databases">
        <title>Novel species isolated from a subtropical stream in China.</title>
        <authorList>
            <person name="Lu H."/>
        </authorList>
    </citation>
    <scope>NUCLEOTIDE SEQUENCE [LARGE SCALE GENOMIC DNA]</scope>
    <source>
        <strain evidence="4 5">FT80W</strain>
    </source>
</reference>
<accession>A0A6I2KTZ7</accession>
<feature type="signal peptide" evidence="2">
    <location>
        <begin position="1"/>
        <end position="19"/>
    </location>
</feature>
<dbReference type="PANTHER" id="PTHR46018:SF2">
    <property type="entry name" value="ZINC PHOSPHODIESTERASE ELAC PROTEIN 1"/>
    <property type="match status" value="1"/>
</dbReference>